<keyword evidence="2" id="KW-0732">Signal</keyword>
<proteinExistence type="predicted"/>
<name>A0AAJ0GP58_9PEZI</name>
<protein>
    <recommendedName>
        <fullName evidence="5">Secreted protein</fullName>
    </recommendedName>
</protein>
<feature type="compositionally biased region" description="Basic and acidic residues" evidence="1">
    <location>
        <begin position="52"/>
        <end position="64"/>
    </location>
</feature>
<comment type="caution">
    <text evidence="3">The sequence shown here is derived from an EMBL/GenBank/DDBJ whole genome shotgun (WGS) entry which is preliminary data.</text>
</comment>
<accession>A0AAJ0GP58</accession>
<evidence type="ECO:0000256" key="1">
    <source>
        <dbReference type="SAM" id="MobiDB-lite"/>
    </source>
</evidence>
<evidence type="ECO:0008006" key="5">
    <source>
        <dbReference type="Google" id="ProtNLM"/>
    </source>
</evidence>
<gene>
    <name evidence="3" type="ORF">B0T15DRAFT_540531</name>
</gene>
<evidence type="ECO:0000256" key="2">
    <source>
        <dbReference type="SAM" id="SignalP"/>
    </source>
</evidence>
<feature type="signal peptide" evidence="2">
    <location>
        <begin position="1"/>
        <end position="19"/>
    </location>
</feature>
<keyword evidence="4" id="KW-1185">Reference proteome</keyword>
<organism evidence="3 4">
    <name type="scientific">Chaetomium strumarium</name>
    <dbReference type="NCBI Taxonomy" id="1170767"/>
    <lineage>
        <taxon>Eukaryota</taxon>
        <taxon>Fungi</taxon>
        <taxon>Dikarya</taxon>
        <taxon>Ascomycota</taxon>
        <taxon>Pezizomycotina</taxon>
        <taxon>Sordariomycetes</taxon>
        <taxon>Sordariomycetidae</taxon>
        <taxon>Sordariales</taxon>
        <taxon>Chaetomiaceae</taxon>
        <taxon>Chaetomium</taxon>
    </lineage>
</organism>
<evidence type="ECO:0000313" key="4">
    <source>
        <dbReference type="Proteomes" id="UP001273166"/>
    </source>
</evidence>
<sequence>MSRVPTTLVSLLKVHLAASISMIRTPKMEIGQTTRGIQGRMRSSDVSAGPGERGERQTSKRDIRVLGVGGDGPLSFSRPRCGSKQAGWSAVVLLMSATKRHSHLILHVLVCTRS</sequence>
<feature type="chain" id="PRO_5042613133" description="Secreted protein" evidence="2">
    <location>
        <begin position="20"/>
        <end position="114"/>
    </location>
</feature>
<dbReference type="EMBL" id="JAUDZG010000006">
    <property type="protein sequence ID" value="KAK3303549.1"/>
    <property type="molecule type" value="Genomic_DNA"/>
</dbReference>
<evidence type="ECO:0000313" key="3">
    <source>
        <dbReference type="EMBL" id="KAK3303549.1"/>
    </source>
</evidence>
<dbReference type="RefSeq" id="XP_062719329.1">
    <property type="nucleotide sequence ID" value="XM_062869794.1"/>
</dbReference>
<dbReference type="GeneID" id="87888623"/>
<dbReference type="AlphaFoldDB" id="A0AAJ0GP58"/>
<reference evidence="3" key="1">
    <citation type="journal article" date="2023" name="Mol. Phylogenet. Evol.">
        <title>Genome-scale phylogeny and comparative genomics of the fungal order Sordariales.</title>
        <authorList>
            <person name="Hensen N."/>
            <person name="Bonometti L."/>
            <person name="Westerberg I."/>
            <person name="Brannstrom I.O."/>
            <person name="Guillou S."/>
            <person name="Cros-Aarteil S."/>
            <person name="Calhoun S."/>
            <person name="Haridas S."/>
            <person name="Kuo A."/>
            <person name="Mondo S."/>
            <person name="Pangilinan J."/>
            <person name="Riley R."/>
            <person name="LaButti K."/>
            <person name="Andreopoulos B."/>
            <person name="Lipzen A."/>
            <person name="Chen C."/>
            <person name="Yan M."/>
            <person name="Daum C."/>
            <person name="Ng V."/>
            <person name="Clum A."/>
            <person name="Steindorff A."/>
            <person name="Ohm R.A."/>
            <person name="Martin F."/>
            <person name="Silar P."/>
            <person name="Natvig D.O."/>
            <person name="Lalanne C."/>
            <person name="Gautier V."/>
            <person name="Ament-Velasquez S.L."/>
            <person name="Kruys A."/>
            <person name="Hutchinson M.I."/>
            <person name="Powell A.J."/>
            <person name="Barry K."/>
            <person name="Miller A.N."/>
            <person name="Grigoriev I.V."/>
            <person name="Debuchy R."/>
            <person name="Gladieux P."/>
            <person name="Hiltunen Thoren M."/>
            <person name="Johannesson H."/>
        </authorList>
    </citation>
    <scope>NUCLEOTIDE SEQUENCE</scope>
    <source>
        <strain evidence="3">CBS 333.67</strain>
    </source>
</reference>
<dbReference type="Proteomes" id="UP001273166">
    <property type="component" value="Unassembled WGS sequence"/>
</dbReference>
<feature type="region of interest" description="Disordered" evidence="1">
    <location>
        <begin position="30"/>
        <end position="71"/>
    </location>
</feature>
<reference evidence="3" key="2">
    <citation type="submission" date="2023-06" db="EMBL/GenBank/DDBJ databases">
        <authorList>
            <consortium name="Lawrence Berkeley National Laboratory"/>
            <person name="Mondo S.J."/>
            <person name="Hensen N."/>
            <person name="Bonometti L."/>
            <person name="Westerberg I."/>
            <person name="Brannstrom I.O."/>
            <person name="Guillou S."/>
            <person name="Cros-Aarteil S."/>
            <person name="Calhoun S."/>
            <person name="Haridas S."/>
            <person name="Kuo A."/>
            <person name="Pangilinan J."/>
            <person name="Riley R."/>
            <person name="Labutti K."/>
            <person name="Andreopoulos B."/>
            <person name="Lipzen A."/>
            <person name="Chen C."/>
            <person name="Yanf M."/>
            <person name="Daum C."/>
            <person name="Ng V."/>
            <person name="Clum A."/>
            <person name="Steindorff A."/>
            <person name="Ohm R."/>
            <person name="Martin F."/>
            <person name="Silar P."/>
            <person name="Natvig D."/>
            <person name="Lalanne C."/>
            <person name="Gautier V."/>
            <person name="Ament-Velasquez S.L."/>
            <person name="Kruys A."/>
            <person name="Hutchinson M.I."/>
            <person name="Powell A.J."/>
            <person name="Barry K."/>
            <person name="Miller A.N."/>
            <person name="Grigoriev I.V."/>
            <person name="Debuchy R."/>
            <person name="Gladieux P."/>
            <person name="Thoren M.H."/>
            <person name="Johannesson H."/>
        </authorList>
    </citation>
    <scope>NUCLEOTIDE SEQUENCE</scope>
    <source>
        <strain evidence="3">CBS 333.67</strain>
    </source>
</reference>